<dbReference type="EMBL" id="FOVE01000010">
    <property type="protein sequence ID" value="SFN47402.1"/>
    <property type="molecule type" value="Genomic_DNA"/>
</dbReference>
<dbReference type="Proteomes" id="UP000242869">
    <property type="component" value="Unassembled WGS sequence"/>
</dbReference>
<reference evidence="3" key="1">
    <citation type="submission" date="2016-10" db="EMBL/GenBank/DDBJ databases">
        <authorList>
            <person name="Varghese N."/>
            <person name="Submissions S."/>
        </authorList>
    </citation>
    <scope>NUCLEOTIDE SEQUENCE [LARGE SCALE GENOMIC DNA]</scope>
    <source>
        <strain evidence="3">DSM 6150</strain>
    </source>
</reference>
<dbReference type="PANTHER" id="PTHR36121">
    <property type="entry name" value="PROTEIN SXY"/>
    <property type="match status" value="1"/>
</dbReference>
<dbReference type="Gene3D" id="3.30.1460.30">
    <property type="entry name" value="YgaC/TfoX-N like chaperone"/>
    <property type="match status" value="1"/>
</dbReference>
<sequence length="122" mass="13658">MARRNEYLDWLIEQLAPLGSIRAKAMFGGYGLYCDEVFFAIVADDVLFVKVDDTSRPAFEAEGLQPFTYPMKDGSVSTMSYYPLPDYALETPHELCDWARKGIGAALRARQKTGPRRGKKAG</sequence>
<proteinExistence type="predicted"/>
<dbReference type="STRING" id="83765.SAMN05660284_01562"/>
<dbReference type="InterPro" id="IPR047525">
    <property type="entry name" value="TfoX-like"/>
</dbReference>
<protein>
    <submittedName>
        <fullName evidence="2">DNA transformation protein</fullName>
    </submittedName>
</protein>
<dbReference type="OrthoDB" id="8687154at2"/>
<evidence type="ECO:0000313" key="2">
    <source>
        <dbReference type="EMBL" id="SFN47402.1"/>
    </source>
</evidence>
<name>A0A1I4ZAT9_9NEIS</name>
<feature type="domain" description="TfoX N-terminal" evidence="1">
    <location>
        <begin position="13"/>
        <end position="106"/>
    </location>
</feature>
<dbReference type="RefSeq" id="WP_091193993.1">
    <property type="nucleotide sequence ID" value="NZ_FOVE01000010.1"/>
</dbReference>
<organism evidence="2 3">
    <name type="scientific">Formivibrio citricus</name>
    <dbReference type="NCBI Taxonomy" id="83765"/>
    <lineage>
        <taxon>Bacteria</taxon>
        <taxon>Pseudomonadati</taxon>
        <taxon>Pseudomonadota</taxon>
        <taxon>Betaproteobacteria</taxon>
        <taxon>Neisseriales</taxon>
        <taxon>Chitinibacteraceae</taxon>
        <taxon>Formivibrio</taxon>
    </lineage>
</organism>
<dbReference type="InterPro" id="IPR007076">
    <property type="entry name" value="TfoX_N"/>
</dbReference>
<dbReference type="Pfam" id="PF04993">
    <property type="entry name" value="TfoX_N"/>
    <property type="match status" value="1"/>
</dbReference>
<keyword evidence="3" id="KW-1185">Reference proteome</keyword>
<dbReference type="PANTHER" id="PTHR36121:SF1">
    <property type="entry name" value="PROTEIN SXY"/>
    <property type="match status" value="1"/>
</dbReference>
<evidence type="ECO:0000313" key="3">
    <source>
        <dbReference type="Proteomes" id="UP000242869"/>
    </source>
</evidence>
<accession>A0A1I4ZAT9</accession>
<dbReference type="AlphaFoldDB" id="A0A1I4ZAT9"/>
<dbReference type="SUPFAM" id="SSF159894">
    <property type="entry name" value="YgaC/TfoX-N like"/>
    <property type="match status" value="1"/>
</dbReference>
<evidence type="ECO:0000259" key="1">
    <source>
        <dbReference type="Pfam" id="PF04993"/>
    </source>
</evidence>
<gene>
    <name evidence="2" type="ORF">SAMN05660284_01562</name>
</gene>